<dbReference type="PATRIC" id="fig|1286106.3.peg.2398"/>
<accession>M7PDY2</accession>
<dbReference type="Pfam" id="PF01300">
    <property type="entry name" value="Sua5_yciO_yrdC"/>
    <property type="match status" value="1"/>
</dbReference>
<keyword evidence="5 9" id="KW-0548">Nucleotidyltransferase</keyword>
<dbReference type="OrthoDB" id="9814580at2"/>
<organism evidence="11 12">
    <name type="scientific">Methylophaga lonarensis MPL</name>
    <dbReference type="NCBI Taxonomy" id="1286106"/>
    <lineage>
        <taxon>Bacteria</taxon>
        <taxon>Pseudomonadati</taxon>
        <taxon>Pseudomonadota</taxon>
        <taxon>Gammaproteobacteria</taxon>
        <taxon>Thiotrichales</taxon>
        <taxon>Piscirickettsiaceae</taxon>
        <taxon>Methylophaga</taxon>
    </lineage>
</organism>
<protein>
    <recommendedName>
        <fullName evidence="9">Threonylcarbamoyl-AMP synthase</fullName>
        <shortName evidence="9">TC-AMP synthase</shortName>
        <ecNumber evidence="9">2.7.7.87</ecNumber>
    </recommendedName>
    <alternativeName>
        <fullName evidence="9">L-threonylcarbamoyladenylate synthase</fullName>
    </alternativeName>
    <alternativeName>
        <fullName evidence="9">t(6)A37 threonylcarbamoyladenosine biosynthesis protein TsaC</fullName>
    </alternativeName>
    <alternativeName>
        <fullName evidence="9">tRNA threonylcarbamoyladenosine biosynthesis protein TsaC</fullName>
    </alternativeName>
</protein>
<dbReference type="GO" id="GO:0006450">
    <property type="term" value="P:regulation of translational fidelity"/>
    <property type="evidence" value="ECO:0007669"/>
    <property type="project" value="TreeGrafter"/>
</dbReference>
<dbReference type="EC" id="2.7.7.87" evidence="9"/>
<evidence type="ECO:0000313" key="12">
    <source>
        <dbReference type="Proteomes" id="UP000012019"/>
    </source>
</evidence>
<dbReference type="InterPro" id="IPR023535">
    <property type="entry name" value="TC-AMP_synthase"/>
</dbReference>
<dbReference type="FunFam" id="3.90.870.10:FF:000004">
    <property type="entry name" value="Threonylcarbamoyl-AMP synthase"/>
    <property type="match status" value="1"/>
</dbReference>
<evidence type="ECO:0000256" key="4">
    <source>
        <dbReference type="ARBA" id="ARBA00022694"/>
    </source>
</evidence>
<dbReference type="EMBL" id="APHR01000071">
    <property type="protein sequence ID" value="EMR12110.1"/>
    <property type="molecule type" value="Genomic_DNA"/>
</dbReference>
<sequence>MKISQWRLRQALHTLNGGGVIAYPTEAVYGLGCDPMDEEAVQRILSLKQRPIEKGMILVAADFNQLQDFILPVSADLLAELEKTWPGHVTWLLPVRSDVPEFLTGAHDTLAVRVTAHPQTAALCRAFGGPIVSTSANISGLRPARNSHQVHWQLPEVDYVMPGACGGALQPSTIRDARTGEVLR</sequence>
<dbReference type="GO" id="GO:0061710">
    <property type="term" value="F:L-threonylcarbamoyladenylate synthase"/>
    <property type="evidence" value="ECO:0007669"/>
    <property type="project" value="UniProtKB-EC"/>
</dbReference>
<dbReference type="RefSeq" id="WP_009727347.1">
    <property type="nucleotide sequence ID" value="NZ_APHR01000071.1"/>
</dbReference>
<dbReference type="PANTHER" id="PTHR17490:SF18">
    <property type="entry name" value="THREONYLCARBAMOYL-AMP SYNTHASE"/>
    <property type="match status" value="1"/>
</dbReference>
<dbReference type="PANTHER" id="PTHR17490">
    <property type="entry name" value="SUA5"/>
    <property type="match status" value="1"/>
</dbReference>
<evidence type="ECO:0000256" key="8">
    <source>
        <dbReference type="ARBA" id="ARBA00048366"/>
    </source>
</evidence>
<keyword evidence="7 9" id="KW-0067">ATP-binding</keyword>
<comment type="similarity">
    <text evidence="9">Belongs to the SUA5 family. TsaC subfamily.</text>
</comment>
<evidence type="ECO:0000259" key="10">
    <source>
        <dbReference type="PROSITE" id="PS51163"/>
    </source>
</evidence>
<dbReference type="GO" id="GO:0005737">
    <property type="term" value="C:cytoplasm"/>
    <property type="evidence" value="ECO:0007669"/>
    <property type="project" value="UniProtKB-SubCell"/>
</dbReference>
<keyword evidence="2 9" id="KW-0963">Cytoplasm</keyword>
<evidence type="ECO:0000256" key="1">
    <source>
        <dbReference type="ARBA" id="ARBA00004496"/>
    </source>
</evidence>
<dbReference type="SUPFAM" id="SSF55821">
    <property type="entry name" value="YrdC/RibB"/>
    <property type="match status" value="1"/>
</dbReference>
<dbReference type="GO" id="GO:0002949">
    <property type="term" value="P:tRNA threonylcarbamoyladenosine modification"/>
    <property type="evidence" value="ECO:0007669"/>
    <property type="project" value="UniProtKB-UniRule"/>
</dbReference>
<evidence type="ECO:0000256" key="6">
    <source>
        <dbReference type="ARBA" id="ARBA00022741"/>
    </source>
</evidence>
<dbReference type="InterPro" id="IPR050156">
    <property type="entry name" value="TC-AMP_synthase_SUA5"/>
</dbReference>
<dbReference type="Proteomes" id="UP000012019">
    <property type="component" value="Unassembled WGS sequence"/>
</dbReference>
<keyword evidence="3 9" id="KW-0808">Transferase</keyword>
<dbReference type="PROSITE" id="PS51163">
    <property type="entry name" value="YRDC"/>
    <property type="match status" value="1"/>
</dbReference>
<name>M7PDY2_9GAMM</name>
<dbReference type="GO" id="GO:0000049">
    <property type="term" value="F:tRNA binding"/>
    <property type="evidence" value="ECO:0007669"/>
    <property type="project" value="TreeGrafter"/>
</dbReference>
<dbReference type="AlphaFoldDB" id="M7PDY2"/>
<reference evidence="11 12" key="1">
    <citation type="journal article" date="2013" name="Genome Announc.">
        <title>Draft Genome Sequence of Methylophaga lonarensis MPLT, a Haloalkaliphilic (Non-Methane-Utilizing) Methylotroph.</title>
        <authorList>
            <person name="Shetty S.A."/>
            <person name="Marathe N.P."/>
            <person name="Munot H."/>
            <person name="Antony C.P."/>
            <person name="Dhotre D.P."/>
            <person name="Murrell J.C."/>
            <person name="Shouche Y.S."/>
        </authorList>
    </citation>
    <scope>NUCLEOTIDE SEQUENCE [LARGE SCALE GENOMIC DNA]</scope>
    <source>
        <strain evidence="11 12">MPL</strain>
    </source>
</reference>
<dbReference type="InterPro" id="IPR017945">
    <property type="entry name" value="DHBP_synth_RibB-like_a/b_dom"/>
</dbReference>
<comment type="catalytic activity">
    <reaction evidence="8 9">
        <text>L-threonine + hydrogencarbonate + ATP = L-threonylcarbamoyladenylate + diphosphate + H2O</text>
        <dbReference type="Rhea" id="RHEA:36407"/>
        <dbReference type="ChEBI" id="CHEBI:15377"/>
        <dbReference type="ChEBI" id="CHEBI:17544"/>
        <dbReference type="ChEBI" id="CHEBI:30616"/>
        <dbReference type="ChEBI" id="CHEBI:33019"/>
        <dbReference type="ChEBI" id="CHEBI:57926"/>
        <dbReference type="ChEBI" id="CHEBI:73682"/>
        <dbReference type="EC" id="2.7.7.87"/>
    </reaction>
</comment>
<keyword evidence="6 9" id="KW-0547">Nucleotide-binding</keyword>
<gene>
    <name evidence="9" type="primary">tsaC</name>
    <name evidence="11" type="ORF">MPL1_11965</name>
</gene>
<comment type="caution">
    <text evidence="11">The sequence shown here is derived from an EMBL/GenBank/DDBJ whole genome shotgun (WGS) entry which is preliminary data.</text>
</comment>
<keyword evidence="12" id="KW-1185">Reference proteome</keyword>
<evidence type="ECO:0000256" key="7">
    <source>
        <dbReference type="ARBA" id="ARBA00022840"/>
    </source>
</evidence>
<feature type="domain" description="YrdC-like" evidence="10">
    <location>
        <begin position="5"/>
        <end position="184"/>
    </location>
</feature>
<dbReference type="NCBIfam" id="TIGR00057">
    <property type="entry name" value="L-threonylcarbamoyladenylate synthase"/>
    <property type="match status" value="1"/>
</dbReference>
<dbReference type="HAMAP" id="MF_01852">
    <property type="entry name" value="TsaC"/>
    <property type="match status" value="1"/>
</dbReference>
<dbReference type="STRING" id="1286106.MPL1_11965"/>
<evidence type="ECO:0000256" key="3">
    <source>
        <dbReference type="ARBA" id="ARBA00022679"/>
    </source>
</evidence>
<proteinExistence type="inferred from homology"/>
<dbReference type="GO" id="GO:0003725">
    <property type="term" value="F:double-stranded RNA binding"/>
    <property type="evidence" value="ECO:0007669"/>
    <property type="project" value="InterPro"/>
</dbReference>
<comment type="function">
    <text evidence="9">Required for the formation of a threonylcarbamoyl group on adenosine at position 37 (t(6)A37) in tRNAs that read codons beginning with adenine. Catalyzes the conversion of L-threonine, HCO(3)(-)/CO(2) and ATP to give threonylcarbamoyl-AMP (TC-AMP) as the acyladenylate intermediate, with the release of diphosphate.</text>
</comment>
<evidence type="ECO:0000256" key="9">
    <source>
        <dbReference type="HAMAP-Rule" id="MF_01852"/>
    </source>
</evidence>
<dbReference type="InterPro" id="IPR006070">
    <property type="entry name" value="Sua5-like_dom"/>
</dbReference>
<dbReference type="eggNOG" id="COG0009">
    <property type="taxonomic scope" value="Bacteria"/>
</dbReference>
<dbReference type="GO" id="GO:0005524">
    <property type="term" value="F:ATP binding"/>
    <property type="evidence" value="ECO:0007669"/>
    <property type="project" value="UniProtKB-UniRule"/>
</dbReference>
<evidence type="ECO:0000256" key="5">
    <source>
        <dbReference type="ARBA" id="ARBA00022695"/>
    </source>
</evidence>
<dbReference type="Gene3D" id="3.90.870.10">
    <property type="entry name" value="DHBP synthase"/>
    <property type="match status" value="1"/>
</dbReference>
<keyword evidence="4 9" id="KW-0819">tRNA processing</keyword>
<comment type="subcellular location">
    <subcellularLocation>
        <location evidence="1 9">Cytoplasm</location>
    </subcellularLocation>
</comment>
<evidence type="ECO:0000313" key="11">
    <source>
        <dbReference type="EMBL" id="EMR12110.1"/>
    </source>
</evidence>
<evidence type="ECO:0000256" key="2">
    <source>
        <dbReference type="ARBA" id="ARBA00022490"/>
    </source>
</evidence>